<dbReference type="OrthoDB" id="533590at2759"/>
<dbReference type="Proteomes" id="UP000650467">
    <property type="component" value="Unassembled WGS sequence"/>
</dbReference>
<comment type="caution">
    <text evidence="1">The sequence shown here is derived from an EMBL/GenBank/DDBJ whole genome shotgun (WGS) entry which is preliminary data.</text>
</comment>
<evidence type="ECO:0000313" key="1">
    <source>
        <dbReference type="EMBL" id="KAG2436861.1"/>
    </source>
</evidence>
<dbReference type="AlphaFoldDB" id="A0A835T3V2"/>
<sequence>MHGATTLPECKFPQPGKPIGVAAELAELKDLVACGERSWAAADLVLDLGTKVGAESKQANSQAKPFSKRYCLYLISITPPGGRERPVYVGKSQGPRLLKYTSGWRGWLGPGEGEPHKQAAWWWAAQQGCRFKMRIVTSRSWDGDGRQLEKAEKFALSQADFAWNKTDNTGLYRMGRDFWRSVGLEPAEPAIKQMMMNMYKEAETKMEKDILATVGLPFDL</sequence>
<gene>
    <name evidence="1" type="ORF">HXX76_006381</name>
</gene>
<dbReference type="EMBL" id="JAEHOC010000012">
    <property type="protein sequence ID" value="KAG2436861.1"/>
    <property type="molecule type" value="Genomic_DNA"/>
</dbReference>
<proteinExistence type="predicted"/>
<keyword evidence="2" id="KW-1185">Reference proteome</keyword>
<protein>
    <submittedName>
        <fullName evidence="1">Uncharacterized protein</fullName>
    </submittedName>
</protein>
<organism evidence="1 2">
    <name type="scientific">Chlamydomonas incerta</name>
    <dbReference type="NCBI Taxonomy" id="51695"/>
    <lineage>
        <taxon>Eukaryota</taxon>
        <taxon>Viridiplantae</taxon>
        <taxon>Chlorophyta</taxon>
        <taxon>core chlorophytes</taxon>
        <taxon>Chlorophyceae</taxon>
        <taxon>CS clade</taxon>
        <taxon>Chlamydomonadales</taxon>
        <taxon>Chlamydomonadaceae</taxon>
        <taxon>Chlamydomonas</taxon>
    </lineage>
</organism>
<reference evidence="1" key="1">
    <citation type="journal article" date="2020" name="bioRxiv">
        <title>Comparative genomics of Chlamydomonas.</title>
        <authorList>
            <person name="Craig R.J."/>
            <person name="Hasan A.R."/>
            <person name="Ness R.W."/>
            <person name="Keightley P.D."/>
        </authorList>
    </citation>
    <scope>NUCLEOTIDE SEQUENCE</scope>
    <source>
        <strain evidence="1">SAG 7.73</strain>
    </source>
</reference>
<accession>A0A835T3V2</accession>
<evidence type="ECO:0000313" key="2">
    <source>
        <dbReference type="Proteomes" id="UP000650467"/>
    </source>
</evidence>
<name>A0A835T3V2_CHLIN</name>